<gene>
    <name evidence="1" type="ORF">FTJAE_2308</name>
</gene>
<reference evidence="1 2" key="1">
    <citation type="submission" date="2020-05" db="EMBL/GenBank/DDBJ databases">
        <title>Identification and distribution of gene clusters putatively required for synthesis of sphingolipid metabolism inhibitors in phylogenetically diverse species of the filamentous fungus Fusarium.</title>
        <authorList>
            <person name="Kim H.-S."/>
            <person name="Busman M."/>
            <person name="Brown D.W."/>
            <person name="Divon H."/>
            <person name="Uhlig S."/>
            <person name="Proctor R.H."/>
        </authorList>
    </citation>
    <scope>NUCLEOTIDE SEQUENCE [LARGE SCALE GENOMIC DNA]</scope>
    <source>
        <strain evidence="1 2">NRRL 66243</strain>
    </source>
</reference>
<comment type="caution">
    <text evidence="1">The sequence shown here is derived from an EMBL/GenBank/DDBJ whole genome shotgun (WGS) entry which is preliminary data.</text>
</comment>
<evidence type="ECO:0000313" key="2">
    <source>
        <dbReference type="Proteomes" id="UP000530670"/>
    </source>
</evidence>
<protein>
    <submittedName>
        <fullName evidence="1">Ankyrin repeat</fullName>
    </submittedName>
</protein>
<dbReference type="OrthoDB" id="20872at2759"/>
<organism evidence="1 2">
    <name type="scientific">Fusarium tjaetaba</name>
    <dbReference type="NCBI Taxonomy" id="1567544"/>
    <lineage>
        <taxon>Eukaryota</taxon>
        <taxon>Fungi</taxon>
        <taxon>Dikarya</taxon>
        <taxon>Ascomycota</taxon>
        <taxon>Pezizomycotina</taxon>
        <taxon>Sordariomycetes</taxon>
        <taxon>Hypocreomycetidae</taxon>
        <taxon>Hypocreales</taxon>
        <taxon>Nectriaceae</taxon>
        <taxon>Fusarium</taxon>
        <taxon>Fusarium fujikuroi species complex</taxon>
    </lineage>
</organism>
<dbReference type="EMBL" id="JAAQRI010000041">
    <property type="protein sequence ID" value="KAF5645878.1"/>
    <property type="molecule type" value="Genomic_DNA"/>
</dbReference>
<dbReference type="AlphaFoldDB" id="A0A8H5S773"/>
<dbReference type="RefSeq" id="XP_037210560.1">
    <property type="nucleotide sequence ID" value="XM_037348489.1"/>
</dbReference>
<name>A0A8H5S773_9HYPO</name>
<evidence type="ECO:0000313" key="1">
    <source>
        <dbReference type="EMBL" id="KAF5645878.1"/>
    </source>
</evidence>
<sequence length="226" mass="25784">MDETSDYTDTVMPMPIYTIAYKCIARLSQIEEIDDQELLKRVIYPDDGATPLGKGKRSPFNILGLRNSLYAACAAKSAMDQLNLMAAEIETSSAQQTELSLTTIPGDKDIGFRQKTSRLIRDRFPAARQALCDQLVESVVKKRLIILQGKLPTPALWPWDTPTDLQDNLSEYPPLPHIVKIQARLKPNWPETLRRLDGVRCPFCTKEMVLRRSDDDMLEFWIHHIN</sequence>
<dbReference type="GeneID" id="59300759"/>
<dbReference type="Proteomes" id="UP000530670">
    <property type="component" value="Unassembled WGS sequence"/>
</dbReference>
<proteinExistence type="predicted"/>
<keyword evidence="2" id="KW-1185">Reference proteome</keyword>
<accession>A0A8H5S773</accession>